<keyword evidence="6 8" id="KW-0443">Lipid metabolism</keyword>
<reference evidence="10 11" key="1">
    <citation type="journal article" date="2011" name="BMC Genomics">
        <title>Genome-wide analysis of the role of GlnR in Streptomyces venezuelae provides new insights into global nitrogen regulation in actinomycetes.</title>
        <authorList>
            <person name="Pullan S.T."/>
            <person name="Bibb M.J."/>
            <person name="Merrick M."/>
        </authorList>
    </citation>
    <scope>NUCLEOTIDE SEQUENCE [LARGE SCALE GENOMIC DNA]</scope>
    <source>
        <strain evidence="11">ATCC 10712 / CBS 650.69 / DSM 40230 / JCM 4526 / NBRC 13096 / PD 04745</strain>
    </source>
</reference>
<dbReference type="GO" id="GO:0008897">
    <property type="term" value="F:holo-[acyl-carrier-protein] synthase activity"/>
    <property type="evidence" value="ECO:0007669"/>
    <property type="project" value="UniProtKB-UniRule"/>
</dbReference>
<comment type="function">
    <text evidence="8">Transfers the 4'-phosphopantetheine moiety from coenzyme A to a Ser of acyl-carrier-protein.</text>
</comment>
<evidence type="ECO:0000256" key="3">
    <source>
        <dbReference type="ARBA" id="ARBA00022723"/>
    </source>
</evidence>
<dbReference type="GO" id="GO:0000287">
    <property type="term" value="F:magnesium ion binding"/>
    <property type="evidence" value="ECO:0007669"/>
    <property type="project" value="UniProtKB-UniRule"/>
</dbReference>
<evidence type="ECO:0000256" key="8">
    <source>
        <dbReference type="HAMAP-Rule" id="MF_00101"/>
    </source>
</evidence>
<feature type="binding site" evidence="8">
    <location>
        <position position="44"/>
    </location>
    <ligand>
        <name>Mg(2+)</name>
        <dbReference type="ChEBI" id="CHEBI:18420"/>
    </ligand>
</feature>
<keyword evidence="8" id="KW-0963">Cytoplasm</keyword>
<dbReference type="EMBL" id="FR845719">
    <property type="protein sequence ID" value="CCA60318.1"/>
    <property type="molecule type" value="Genomic_DNA"/>
</dbReference>
<sequence length="163" mass="16951">MMIGPVGRGEGAPGVREDAAEVGEAAAAAALALVGRRVLRVGTDLAEVDEIRAVLARQPRFATRVFTAGERAYCDVPADPAERYAARFAAKEAVLKALGVGLTGAILTEIEVLRAPSGSPSLRLTGRAARLAEEAGVRTWLITLTHTRTLAHAFVAGLGPQDG</sequence>
<dbReference type="HAMAP" id="MF_00101">
    <property type="entry name" value="AcpS"/>
    <property type="match status" value="1"/>
</dbReference>
<dbReference type="HOGENOM" id="CLU_089696_0_2_11"/>
<evidence type="ECO:0000256" key="6">
    <source>
        <dbReference type="ARBA" id="ARBA00023098"/>
    </source>
</evidence>
<comment type="cofactor">
    <cofactor evidence="8">
        <name>Mg(2+)</name>
        <dbReference type="ChEBI" id="CHEBI:18420"/>
    </cofactor>
</comment>
<keyword evidence="2 8" id="KW-0808">Transferase</keyword>
<evidence type="ECO:0000256" key="7">
    <source>
        <dbReference type="ARBA" id="ARBA00023160"/>
    </source>
</evidence>
<evidence type="ECO:0000256" key="1">
    <source>
        <dbReference type="ARBA" id="ARBA00022516"/>
    </source>
</evidence>
<keyword evidence="1 8" id="KW-0444">Lipid biosynthesis</keyword>
<dbReference type="EC" id="2.7.8.7" evidence="8"/>
<evidence type="ECO:0000313" key="10">
    <source>
        <dbReference type="EMBL" id="CCA60318.1"/>
    </source>
</evidence>
<evidence type="ECO:0000313" key="11">
    <source>
        <dbReference type="Proteomes" id="UP000006854"/>
    </source>
</evidence>
<keyword evidence="5 8" id="KW-0460">Magnesium</keyword>
<dbReference type="InterPro" id="IPR002582">
    <property type="entry name" value="ACPS"/>
</dbReference>
<comment type="catalytic activity">
    <reaction evidence="8">
        <text>apo-[ACP] + CoA = holo-[ACP] + adenosine 3',5'-bisphosphate + H(+)</text>
        <dbReference type="Rhea" id="RHEA:12068"/>
        <dbReference type="Rhea" id="RHEA-COMP:9685"/>
        <dbReference type="Rhea" id="RHEA-COMP:9690"/>
        <dbReference type="ChEBI" id="CHEBI:15378"/>
        <dbReference type="ChEBI" id="CHEBI:29999"/>
        <dbReference type="ChEBI" id="CHEBI:57287"/>
        <dbReference type="ChEBI" id="CHEBI:58343"/>
        <dbReference type="ChEBI" id="CHEBI:64479"/>
        <dbReference type="EC" id="2.7.8.7"/>
    </reaction>
</comment>
<keyword evidence="4 8" id="KW-0276">Fatty acid metabolism</keyword>
<dbReference type="InterPro" id="IPR037143">
    <property type="entry name" value="4-PPantetheinyl_Trfase_dom_sf"/>
</dbReference>
<dbReference type="NCBIfam" id="TIGR00556">
    <property type="entry name" value="pantethn_trn"/>
    <property type="match status" value="1"/>
</dbReference>
<gene>
    <name evidence="8" type="primary">acpS</name>
    <name evidence="10" type="ordered locus">SVEN_7032</name>
</gene>
<comment type="similarity">
    <text evidence="8">Belongs to the P-Pant transferase superfamily. AcpS family.</text>
</comment>
<dbReference type="GO" id="GO:0005737">
    <property type="term" value="C:cytoplasm"/>
    <property type="evidence" value="ECO:0007669"/>
    <property type="project" value="UniProtKB-SubCell"/>
</dbReference>
<comment type="subcellular location">
    <subcellularLocation>
        <location evidence="8">Cytoplasm</location>
    </subcellularLocation>
</comment>
<dbReference type="GO" id="GO:0006633">
    <property type="term" value="P:fatty acid biosynthetic process"/>
    <property type="evidence" value="ECO:0007669"/>
    <property type="project" value="UniProtKB-UniRule"/>
</dbReference>
<dbReference type="RefSeq" id="WP_015038213.1">
    <property type="nucleotide sequence ID" value="NC_018750.1"/>
</dbReference>
<dbReference type="eggNOG" id="COG0736">
    <property type="taxonomic scope" value="Bacteria"/>
</dbReference>
<organism evidence="10 11">
    <name type="scientific">Streptomyces venezuelae (strain ATCC 10712 / CBS 650.69 / DSM 40230 / JCM 4526 / NBRC 13096 / PD 04745)</name>
    <dbReference type="NCBI Taxonomy" id="953739"/>
    <lineage>
        <taxon>Bacteria</taxon>
        <taxon>Bacillati</taxon>
        <taxon>Actinomycetota</taxon>
        <taxon>Actinomycetes</taxon>
        <taxon>Kitasatosporales</taxon>
        <taxon>Streptomycetaceae</taxon>
        <taxon>Streptomyces</taxon>
    </lineage>
</organism>
<evidence type="ECO:0000256" key="2">
    <source>
        <dbReference type="ARBA" id="ARBA00022679"/>
    </source>
</evidence>
<protein>
    <recommendedName>
        <fullName evidence="8">Holo-[acyl-carrier-protein] synthase</fullName>
        <shortName evidence="8">Holo-ACP synthase</shortName>
        <ecNumber evidence="8">2.7.8.7</ecNumber>
    </recommendedName>
    <alternativeName>
        <fullName evidence="8">4'-phosphopantetheinyl transferase AcpS</fullName>
    </alternativeName>
</protein>
<dbReference type="KEGG" id="sve:SVEN_7032"/>
<dbReference type="NCBIfam" id="TIGR00516">
    <property type="entry name" value="acpS"/>
    <property type="match status" value="1"/>
</dbReference>
<proteinExistence type="inferred from homology"/>
<dbReference type="PATRIC" id="fig|953739.5.peg.2249"/>
<keyword evidence="11" id="KW-1185">Reference proteome</keyword>
<dbReference type="Proteomes" id="UP000006854">
    <property type="component" value="Chromosome"/>
</dbReference>
<evidence type="ECO:0000256" key="5">
    <source>
        <dbReference type="ARBA" id="ARBA00022842"/>
    </source>
</evidence>
<dbReference type="InterPro" id="IPR008278">
    <property type="entry name" value="4-PPantetheinyl_Trfase_dom"/>
</dbReference>
<accession>F2RKG2</accession>
<dbReference type="SUPFAM" id="SSF56214">
    <property type="entry name" value="4'-phosphopantetheinyl transferase"/>
    <property type="match status" value="1"/>
</dbReference>
<evidence type="ECO:0000256" key="4">
    <source>
        <dbReference type="ARBA" id="ARBA00022832"/>
    </source>
</evidence>
<name>F2RKG2_STRVP</name>
<dbReference type="Gene3D" id="3.90.470.20">
    <property type="entry name" value="4'-phosphopantetheinyl transferase domain"/>
    <property type="match status" value="1"/>
</dbReference>
<dbReference type="GeneID" id="51867547"/>
<feature type="domain" description="4'-phosphopantetheinyl transferase" evidence="9">
    <location>
        <begin position="40"/>
        <end position="138"/>
    </location>
</feature>
<dbReference type="Pfam" id="PF01648">
    <property type="entry name" value="ACPS"/>
    <property type="match status" value="1"/>
</dbReference>
<dbReference type="InterPro" id="IPR004568">
    <property type="entry name" value="Ppantetheine-prot_Trfase_dom"/>
</dbReference>
<feature type="binding site" evidence="8">
    <location>
        <position position="92"/>
    </location>
    <ligand>
        <name>Mg(2+)</name>
        <dbReference type="ChEBI" id="CHEBI:18420"/>
    </ligand>
</feature>
<keyword evidence="3 8" id="KW-0479">Metal-binding</keyword>
<dbReference type="AlphaFoldDB" id="F2RKG2"/>
<keyword evidence="7 8" id="KW-0275">Fatty acid biosynthesis</keyword>
<evidence type="ECO:0000259" key="9">
    <source>
        <dbReference type="Pfam" id="PF01648"/>
    </source>
</evidence>
<dbReference type="STRING" id="953739.SVEN_7032"/>